<evidence type="ECO:0000313" key="3">
    <source>
        <dbReference type="Proteomes" id="UP000179129"/>
    </source>
</evidence>
<name>A0A1F5Z0C9_9BACT</name>
<gene>
    <name evidence="2" type="ORF">A3F83_10795</name>
</gene>
<dbReference type="Proteomes" id="UP000179129">
    <property type="component" value="Unassembled WGS sequence"/>
</dbReference>
<proteinExistence type="predicted"/>
<feature type="region of interest" description="Disordered" evidence="1">
    <location>
        <begin position="100"/>
        <end position="127"/>
    </location>
</feature>
<evidence type="ECO:0000313" key="2">
    <source>
        <dbReference type="EMBL" id="OGG05891.1"/>
    </source>
</evidence>
<comment type="caution">
    <text evidence="2">The sequence shown here is derived from an EMBL/GenBank/DDBJ whole genome shotgun (WGS) entry which is preliminary data.</text>
</comment>
<reference evidence="2 3" key="1">
    <citation type="journal article" date="2016" name="Nat. Commun.">
        <title>Thousands of microbial genomes shed light on interconnected biogeochemical processes in an aquifer system.</title>
        <authorList>
            <person name="Anantharaman K."/>
            <person name="Brown C.T."/>
            <person name="Hug L.A."/>
            <person name="Sharon I."/>
            <person name="Castelle C.J."/>
            <person name="Probst A.J."/>
            <person name="Thomas B.C."/>
            <person name="Singh A."/>
            <person name="Wilkins M.J."/>
            <person name="Karaoz U."/>
            <person name="Brodie E.L."/>
            <person name="Williams K.H."/>
            <person name="Hubbard S.S."/>
            <person name="Banfield J.F."/>
        </authorList>
    </citation>
    <scope>NUCLEOTIDE SEQUENCE [LARGE SCALE GENOMIC DNA]</scope>
</reference>
<dbReference type="EMBL" id="MFIX01000035">
    <property type="protein sequence ID" value="OGG05891.1"/>
    <property type="molecule type" value="Genomic_DNA"/>
</dbReference>
<organism evidence="2 3">
    <name type="scientific">Candidatus Glassbacteria bacterium RIFCSPLOWO2_12_FULL_58_11</name>
    <dbReference type="NCBI Taxonomy" id="1817867"/>
    <lineage>
        <taxon>Bacteria</taxon>
        <taxon>Candidatus Glassiibacteriota</taxon>
    </lineage>
</organism>
<evidence type="ECO:0000256" key="1">
    <source>
        <dbReference type="SAM" id="MobiDB-lite"/>
    </source>
</evidence>
<feature type="region of interest" description="Disordered" evidence="1">
    <location>
        <begin position="203"/>
        <end position="228"/>
    </location>
</feature>
<protein>
    <submittedName>
        <fullName evidence="2">Uncharacterized protein</fullName>
    </submittedName>
</protein>
<sequence>MRNPIIEISLISILVLSARVPAAETSGRKVLDLAREKARVEQVLGGLRQRAALGRSVSEFADELSLFDNQLYGRVRGTGESQSRLVELKSDLESMNKELDRMNAKSPGDYTEGSYAGDGENTLQPQDDQTLNSRIGLLEDAITTTNRELEILQENSLPEAGTELLDGAVWSAGDNLARDAASPEELVKIYEDYSGKLDKLIGEGAAKPAGSGKEKKSGVKAPDGAARH</sequence>
<dbReference type="AlphaFoldDB" id="A0A1F5Z0C9"/>
<accession>A0A1F5Z0C9</accession>